<gene>
    <name evidence="4" type="ORF">MNR06_12560</name>
</gene>
<organism evidence="4 5">
    <name type="scientific">Bdellovibrio reynosensis</name>
    <dbReference type="NCBI Taxonomy" id="2835041"/>
    <lineage>
        <taxon>Bacteria</taxon>
        <taxon>Pseudomonadati</taxon>
        <taxon>Bdellovibrionota</taxon>
        <taxon>Bdellovibrionia</taxon>
        <taxon>Bdellovibrionales</taxon>
        <taxon>Pseudobdellovibrionaceae</taxon>
        <taxon>Bdellovibrio</taxon>
    </lineage>
</organism>
<dbReference type="PRINTS" id="PR00080">
    <property type="entry name" value="SDRFAMILY"/>
</dbReference>
<proteinExistence type="inferred from homology"/>
<sequence>MTAKDFKPKAINQQTIVITGASSGIGLATAEMAAKRGANVVLSSRNENELIEICKKLTAAGYKAIGVKADVKNKEDLENLRSQAERAFGKIDTWVNNAGGSIYGPLLEIPEFEERELFETNFWGTRHGCHVAVDAFKGHGGVIINVGSEVSARAIPLQGMYSATKHAVKAYTDALRMELDKDEVPIKVCLVRPTAIDTLFPEHAVNHLKSGEPSLPDPCYHPDYAAEKILKCAENPERDVYVGAQSKLSAIMEFLAPGLTDKYMLKKLFDDQIKGTRTPHRIENEALFTPSALEGELRGHHKGKIKADKEMLKPHITDLN</sequence>
<dbReference type="NCBIfam" id="NF005495">
    <property type="entry name" value="PRK07109.1"/>
    <property type="match status" value="1"/>
</dbReference>
<dbReference type="PROSITE" id="PS00061">
    <property type="entry name" value="ADH_SHORT"/>
    <property type="match status" value="1"/>
</dbReference>
<dbReference type="EMBL" id="CP093442">
    <property type="protein sequence ID" value="UOF00531.1"/>
    <property type="molecule type" value="Genomic_DNA"/>
</dbReference>
<dbReference type="RefSeq" id="WP_243536588.1">
    <property type="nucleotide sequence ID" value="NZ_CP093442.1"/>
</dbReference>
<dbReference type="Pfam" id="PF00106">
    <property type="entry name" value="adh_short"/>
    <property type="match status" value="1"/>
</dbReference>
<evidence type="ECO:0000313" key="4">
    <source>
        <dbReference type="EMBL" id="UOF00531.1"/>
    </source>
</evidence>
<evidence type="ECO:0000313" key="5">
    <source>
        <dbReference type="Proteomes" id="UP000830116"/>
    </source>
</evidence>
<dbReference type="InterPro" id="IPR020904">
    <property type="entry name" value="Sc_DH/Rdtase_CS"/>
</dbReference>
<reference evidence="4" key="1">
    <citation type="submission" date="2022-03" db="EMBL/GenBank/DDBJ databases">
        <title>Genome Identification and Characterization of new species Bdellovibrio reynosense LBG001 sp. nov. from a Mexico soil sample.</title>
        <authorList>
            <person name="Camilli A."/>
            <person name="Ajao Y."/>
            <person name="Guo X."/>
        </authorList>
    </citation>
    <scope>NUCLEOTIDE SEQUENCE</scope>
    <source>
        <strain evidence="4">LBG001</strain>
    </source>
</reference>
<evidence type="ECO:0000256" key="2">
    <source>
        <dbReference type="ARBA" id="ARBA00023002"/>
    </source>
</evidence>
<dbReference type="PANTHER" id="PTHR44196">
    <property type="entry name" value="DEHYDROGENASE/REDUCTASE SDR FAMILY MEMBER 7B"/>
    <property type="match status" value="1"/>
</dbReference>
<dbReference type="PRINTS" id="PR00081">
    <property type="entry name" value="GDHRDH"/>
</dbReference>
<protein>
    <submittedName>
        <fullName evidence="4">SDR family oxidoreductase</fullName>
    </submittedName>
</protein>
<keyword evidence="2" id="KW-0560">Oxidoreductase</keyword>
<dbReference type="PANTHER" id="PTHR44196:SF1">
    <property type="entry name" value="DEHYDROGENASE_REDUCTASE SDR FAMILY MEMBER 7B"/>
    <property type="match status" value="1"/>
</dbReference>
<dbReference type="Gene3D" id="3.40.50.720">
    <property type="entry name" value="NAD(P)-binding Rossmann-like Domain"/>
    <property type="match status" value="1"/>
</dbReference>
<dbReference type="SUPFAM" id="SSF51735">
    <property type="entry name" value="NAD(P)-binding Rossmann-fold domains"/>
    <property type="match status" value="1"/>
</dbReference>
<evidence type="ECO:0000256" key="1">
    <source>
        <dbReference type="ARBA" id="ARBA00006484"/>
    </source>
</evidence>
<comment type="similarity">
    <text evidence="1 3">Belongs to the short-chain dehydrogenases/reductases (SDR) family.</text>
</comment>
<dbReference type="InterPro" id="IPR036291">
    <property type="entry name" value="NAD(P)-bd_dom_sf"/>
</dbReference>
<name>A0ABY4C6D8_9BACT</name>
<dbReference type="InterPro" id="IPR002347">
    <property type="entry name" value="SDR_fam"/>
</dbReference>
<keyword evidence="5" id="KW-1185">Reference proteome</keyword>
<evidence type="ECO:0000256" key="3">
    <source>
        <dbReference type="RuleBase" id="RU000363"/>
    </source>
</evidence>
<accession>A0ABY4C6D8</accession>
<dbReference type="Proteomes" id="UP000830116">
    <property type="component" value="Chromosome"/>
</dbReference>